<comment type="caution">
    <text evidence="1">The sequence shown here is derived from an EMBL/GenBank/DDBJ whole genome shotgun (WGS) entry which is preliminary data.</text>
</comment>
<dbReference type="EMBL" id="CACRXK020007950">
    <property type="protein sequence ID" value="CAB4013618.1"/>
    <property type="molecule type" value="Genomic_DNA"/>
</dbReference>
<evidence type="ECO:0000313" key="2">
    <source>
        <dbReference type="Proteomes" id="UP001152795"/>
    </source>
</evidence>
<sequence length="122" mass="14307">MTFKIFLLVVACFIFADARKYDNFDWDEYRNLELPKRYQQNGSFDMCHVTDKSMIMKARIANGEIKLRYYNGNAKCVPKNKTIKLKTSRRFECRPIKHEIISGSNTQNKTIIIVGCKVVIFN</sequence>
<organism evidence="1 2">
    <name type="scientific">Paramuricea clavata</name>
    <name type="common">Red gorgonian</name>
    <name type="synonym">Violescent sea-whip</name>
    <dbReference type="NCBI Taxonomy" id="317549"/>
    <lineage>
        <taxon>Eukaryota</taxon>
        <taxon>Metazoa</taxon>
        <taxon>Cnidaria</taxon>
        <taxon>Anthozoa</taxon>
        <taxon>Octocorallia</taxon>
        <taxon>Malacalcyonacea</taxon>
        <taxon>Plexauridae</taxon>
        <taxon>Paramuricea</taxon>
    </lineage>
</organism>
<reference evidence="1" key="1">
    <citation type="submission" date="2020-04" db="EMBL/GenBank/DDBJ databases">
        <authorList>
            <person name="Alioto T."/>
            <person name="Alioto T."/>
            <person name="Gomez Garrido J."/>
        </authorList>
    </citation>
    <scope>NUCLEOTIDE SEQUENCE</scope>
    <source>
        <strain evidence="1">A484AB</strain>
    </source>
</reference>
<gene>
    <name evidence="1" type="ORF">PACLA_8A086943</name>
</gene>
<dbReference type="AlphaFoldDB" id="A0A6S7JTL7"/>
<proteinExistence type="predicted"/>
<keyword evidence="2" id="KW-1185">Reference proteome</keyword>
<protein>
    <submittedName>
        <fullName evidence="1">Uncharacterized protein</fullName>
    </submittedName>
</protein>
<accession>A0A6S7JTL7</accession>
<dbReference type="Proteomes" id="UP001152795">
    <property type="component" value="Unassembled WGS sequence"/>
</dbReference>
<evidence type="ECO:0000313" key="1">
    <source>
        <dbReference type="EMBL" id="CAB4013618.1"/>
    </source>
</evidence>
<name>A0A6S7JTL7_PARCT</name>